<feature type="domain" description="F-box" evidence="1">
    <location>
        <begin position="120"/>
        <end position="166"/>
    </location>
</feature>
<reference evidence="2" key="2">
    <citation type="submission" date="2021-01" db="UniProtKB">
        <authorList>
            <consortium name="EnsemblPlants"/>
        </authorList>
    </citation>
    <scope>IDENTIFICATION</scope>
</reference>
<dbReference type="PANTHER" id="PTHR47744:SF1">
    <property type="entry name" value="OS05G0526300 PROTEIN"/>
    <property type="match status" value="1"/>
</dbReference>
<evidence type="ECO:0000259" key="1">
    <source>
        <dbReference type="PROSITE" id="PS50181"/>
    </source>
</evidence>
<name>A0A7N2MJM8_QUELO</name>
<dbReference type="EMBL" id="LRBV02000009">
    <property type="status" value="NOT_ANNOTATED_CDS"/>
    <property type="molecule type" value="Genomic_DNA"/>
</dbReference>
<dbReference type="AlphaFoldDB" id="A0A7N2MJM8"/>
<sequence>MSKAKAKVEKKALGRYEELGMKESLHRIYQYPIACKELSFILRLAYNQLPKVLQSLIFQDTLTAFRLLPQMQTCTAASAAHLLYQSAEAALPKQKRNLAITEFKHAMVAHKRRQKARQEERGSAQLPLDVLVHIFSFLDVQSVVSVGLVCWSWNIAASDNHLWQLQYASVFGDSENCLNIKEHQSGRLVEDEEYRHLQEAMTTRTSIDWRGAFIRAYIGNASKNLTSSRGYCVYCGTIVWLNNMKCSDGHQQVTPYSPHQVAKYILNDSSDFRCSSDSDSDSDEGSGFILWAYPRNMFLTLAEDFN</sequence>
<keyword evidence="3" id="KW-1185">Reference proteome</keyword>
<evidence type="ECO:0000313" key="2">
    <source>
        <dbReference type="EnsemblPlants" id="QL09p012095:mrna"/>
    </source>
</evidence>
<dbReference type="SMART" id="SM00256">
    <property type="entry name" value="FBOX"/>
    <property type="match status" value="1"/>
</dbReference>
<dbReference type="Gramene" id="QL09p012095:mrna">
    <property type="protein sequence ID" value="QL09p012095:mrna"/>
    <property type="gene ID" value="QL09p012095"/>
</dbReference>
<dbReference type="OMA" id="LWAYPRR"/>
<dbReference type="Proteomes" id="UP000594261">
    <property type="component" value="Chromosome 9"/>
</dbReference>
<dbReference type="RefSeq" id="XP_030936905.1">
    <property type="nucleotide sequence ID" value="XM_031081045.1"/>
</dbReference>
<dbReference type="EnsemblPlants" id="QL09p012095:mrna">
    <property type="protein sequence ID" value="QL09p012095:mrna"/>
    <property type="gene ID" value="QL09p012095"/>
</dbReference>
<dbReference type="SUPFAM" id="SSF81383">
    <property type="entry name" value="F-box domain"/>
    <property type="match status" value="1"/>
</dbReference>
<protein>
    <recommendedName>
        <fullName evidence="1">F-box domain-containing protein</fullName>
    </recommendedName>
</protein>
<dbReference type="InterPro" id="IPR057039">
    <property type="entry name" value="At5g52880_ARM"/>
</dbReference>
<proteinExistence type="predicted"/>
<dbReference type="Pfam" id="PF24104">
    <property type="entry name" value="At5g52880_ARM"/>
    <property type="match status" value="1"/>
</dbReference>
<dbReference type="PANTHER" id="PTHR47744">
    <property type="entry name" value="OS05G0526300 PROTEIN"/>
    <property type="match status" value="1"/>
</dbReference>
<dbReference type="OrthoDB" id="10257471at2759"/>
<evidence type="ECO:0000313" key="3">
    <source>
        <dbReference type="Proteomes" id="UP000594261"/>
    </source>
</evidence>
<dbReference type="InterPro" id="IPR001810">
    <property type="entry name" value="F-box_dom"/>
</dbReference>
<organism evidence="2 3">
    <name type="scientific">Quercus lobata</name>
    <name type="common">Valley oak</name>
    <dbReference type="NCBI Taxonomy" id="97700"/>
    <lineage>
        <taxon>Eukaryota</taxon>
        <taxon>Viridiplantae</taxon>
        <taxon>Streptophyta</taxon>
        <taxon>Embryophyta</taxon>
        <taxon>Tracheophyta</taxon>
        <taxon>Spermatophyta</taxon>
        <taxon>Magnoliopsida</taxon>
        <taxon>eudicotyledons</taxon>
        <taxon>Gunneridae</taxon>
        <taxon>Pentapetalae</taxon>
        <taxon>rosids</taxon>
        <taxon>fabids</taxon>
        <taxon>Fagales</taxon>
        <taxon>Fagaceae</taxon>
        <taxon>Quercus</taxon>
    </lineage>
</organism>
<accession>A0A7N2MJM8</accession>
<dbReference type="InParanoid" id="A0A7N2MJM8"/>
<dbReference type="KEGG" id="qlo:115962158"/>
<dbReference type="FunCoup" id="A0A7N2MJM8">
    <property type="interactions" value="1272"/>
</dbReference>
<dbReference type="PROSITE" id="PS50181">
    <property type="entry name" value="FBOX"/>
    <property type="match status" value="1"/>
</dbReference>
<reference evidence="2 3" key="1">
    <citation type="journal article" date="2016" name="G3 (Bethesda)">
        <title>First Draft Assembly and Annotation of the Genome of a California Endemic Oak Quercus lobata Nee (Fagaceae).</title>
        <authorList>
            <person name="Sork V.L."/>
            <person name="Fitz-Gibbon S.T."/>
            <person name="Puiu D."/>
            <person name="Crepeau M."/>
            <person name="Gugger P.F."/>
            <person name="Sherman R."/>
            <person name="Stevens K."/>
            <person name="Langley C.H."/>
            <person name="Pellegrini M."/>
            <person name="Salzberg S.L."/>
        </authorList>
    </citation>
    <scope>NUCLEOTIDE SEQUENCE [LARGE SCALE GENOMIC DNA]</scope>
    <source>
        <strain evidence="2 3">cv. SW786</strain>
    </source>
</reference>
<dbReference type="InterPro" id="IPR036047">
    <property type="entry name" value="F-box-like_dom_sf"/>
</dbReference>
<dbReference type="GO" id="GO:0005737">
    <property type="term" value="C:cytoplasm"/>
    <property type="evidence" value="ECO:0007669"/>
    <property type="project" value="EnsemblPlants"/>
</dbReference>
<dbReference type="Pfam" id="PF12937">
    <property type="entry name" value="F-box-like"/>
    <property type="match status" value="1"/>
</dbReference>
<dbReference type="Gene3D" id="1.20.1280.50">
    <property type="match status" value="1"/>
</dbReference>
<gene>
    <name evidence="2" type="primary">LOC115962158</name>
</gene>
<dbReference type="GeneID" id="115962158"/>